<reference evidence="1 2" key="1">
    <citation type="submission" date="2019-03" db="EMBL/GenBank/DDBJ databases">
        <title>Genomic Encyclopedia of Archaeal and Bacterial Type Strains, Phase II (KMG-II): from individual species to whole genera.</title>
        <authorList>
            <person name="Goeker M."/>
        </authorList>
    </citation>
    <scope>NUCLEOTIDE SEQUENCE [LARGE SCALE GENOMIC DNA]</scope>
    <source>
        <strain evidence="1 2">DSM 28353</strain>
    </source>
</reference>
<accession>A0A4R6WGS2</accession>
<dbReference type="Proteomes" id="UP000295292">
    <property type="component" value="Unassembled WGS sequence"/>
</dbReference>
<protein>
    <submittedName>
        <fullName evidence="1">Uncharacterized protein</fullName>
    </submittedName>
</protein>
<evidence type="ECO:0000313" key="2">
    <source>
        <dbReference type="Proteomes" id="UP000295292"/>
    </source>
</evidence>
<comment type="caution">
    <text evidence="1">The sequence shown here is derived from an EMBL/GenBank/DDBJ whole genome shotgun (WGS) entry which is preliminary data.</text>
</comment>
<dbReference type="EMBL" id="SNYV01000011">
    <property type="protein sequence ID" value="TDQ79370.1"/>
    <property type="molecule type" value="Genomic_DNA"/>
</dbReference>
<proteinExistence type="predicted"/>
<dbReference type="AlphaFoldDB" id="A0A4R6WGS2"/>
<name>A0A4R6WGS2_9SPHI</name>
<organism evidence="1 2">
    <name type="scientific">Sphingobacterium yanglingense</name>
    <dbReference type="NCBI Taxonomy" id="1437280"/>
    <lineage>
        <taxon>Bacteria</taxon>
        <taxon>Pseudomonadati</taxon>
        <taxon>Bacteroidota</taxon>
        <taxon>Sphingobacteriia</taxon>
        <taxon>Sphingobacteriales</taxon>
        <taxon>Sphingobacteriaceae</taxon>
        <taxon>Sphingobacterium</taxon>
    </lineage>
</organism>
<evidence type="ECO:0000313" key="1">
    <source>
        <dbReference type="EMBL" id="TDQ79370.1"/>
    </source>
</evidence>
<sequence length="31" mass="3725">MIKDLEITNLEHTIDTQEWLYDGDDFVILED</sequence>
<gene>
    <name evidence="1" type="ORF">CLV99_0807</name>
</gene>
<keyword evidence="2" id="KW-1185">Reference proteome</keyword>